<comment type="similarity">
    <text evidence="5">Belongs to the actin-binding proteins ADF family. Coactosin subfamily.</text>
</comment>
<dbReference type="RefSeq" id="XP_038070128.1">
    <property type="nucleotide sequence ID" value="XM_038214200.1"/>
</dbReference>
<dbReference type="GO" id="GO:0005884">
    <property type="term" value="C:actin filament"/>
    <property type="evidence" value="ECO:0007669"/>
    <property type="project" value="TreeGrafter"/>
</dbReference>
<dbReference type="GO" id="GO:0030427">
    <property type="term" value="C:site of polarized growth"/>
    <property type="evidence" value="ECO:0007669"/>
    <property type="project" value="TreeGrafter"/>
</dbReference>
<comment type="subunit">
    <text evidence="7">Interacts with 5-lipoxygenase (ALOX5/5LO) in a calcium-independent manner. Binds to F-actin with a stoichiometry of 1:2.</text>
</comment>
<sequence length="148" mass="16707">MEATKPYTPEAKEKLCDAYLDVRSDKSDTRWCLATYPDDGKQVELAASGVDYQEFLDLLQDDQRSYGFVRYETGDEMSKRAKFAFVTWIGPSVSPLKRARVSTDKGFVKEIFTTFGVEVLADDRDDLQEDHVKDLLKKAGGANYGSAR</sequence>
<dbReference type="PROSITE" id="PS51263">
    <property type="entry name" value="ADF_H"/>
    <property type="match status" value="1"/>
</dbReference>
<keyword evidence="4" id="KW-0206">Cytoskeleton</keyword>
<dbReference type="OMA" id="ICEAYND"/>
<keyword evidence="2" id="KW-0963">Cytoplasm</keyword>
<dbReference type="GO" id="GO:0030864">
    <property type="term" value="C:cortical actin cytoskeleton"/>
    <property type="evidence" value="ECO:0007669"/>
    <property type="project" value="TreeGrafter"/>
</dbReference>
<dbReference type="PANTHER" id="PTHR10829:SF29">
    <property type="entry name" value="COACTOSIN-LIKE PROTEIN"/>
    <property type="match status" value="1"/>
</dbReference>
<evidence type="ECO:0000256" key="4">
    <source>
        <dbReference type="ARBA" id="ARBA00023212"/>
    </source>
</evidence>
<evidence type="ECO:0000313" key="11">
    <source>
        <dbReference type="Proteomes" id="UP000887568"/>
    </source>
</evidence>
<evidence type="ECO:0000256" key="3">
    <source>
        <dbReference type="ARBA" id="ARBA00023203"/>
    </source>
</evidence>
<evidence type="ECO:0000256" key="2">
    <source>
        <dbReference type="ARBA" id="ARBA00022490"/>
    </source>
</evidence>
<dbReference type="Pfam" id="PF00241">
    <property type="entry name" value="Cofilin_ADF"/>
    <property type="match status" value="1"/>
</dbReference>
<dbReference type="GO" id="GO:0051015">
    <property type="term" value="F:actin filament binding"/>
    <property type="evidence" value="ECO:0007669"/>
    <property type="project" value="TreeGrafter"/>
</dbReference>
<proteinExistence type="inferred from homology"/>
<dbReference type="CDD" id="cd11282">
    <property type="entry name" value="ADF_coactosin_like"/>
    <property type="match status" value="1"/>
</dbReference>
<evidence type="ECO:0000256" key="7">
    <source>
        <dbReference type="ARBA" id="ARBA00062335"/>
    </source>
</evidence>
<comment type="function">
    <text evidence="6">Binds to F-actin in a calcium-independent manner. Has no direct effect on actin depolymerization. Acts as a chaperone for ALOX5 (5LO), influencing both its stability and activity in leukotrienes synthesis.</text>
</comment>
<evidence type="ECO:0000256" key="5">
    <source>
        <dbReference type="ARBA" id="ARBA00038052"/>
    </source>
</evidence>
<dbReference type="GO" id="GO:0030833">
    <property type="term" value="P:regulation of actin filament polymerization"/>
    <property type="evidence" value="ECO:0007669"/>
    <property type="project" value="TreeGrafter"/>
</dbReference>
<dbReference type="SUPFAM" id="SSF55753">
    <property type="entry name" value="Actin depolymerizing proteins"/>
    <property type="match status" value="1"/>
</dbReference>
<keyword evidence="3" id="KW-0009">Actin-binding</keyword>
<dbReference type="AlphaFoldDB" id="A0A914B2J0"/>
<reference evidence="10" key="1">
    <citation type="submission" date="2022-11" db="UniProtKB">
        <authorList>
            <consortium name="EnsemblMetazoa"/>
        </authorList>
    </citation>
    <scope>IDENTIFICATION</scope>
</reference>
<dbReference type="InterPro" id="IPR029006">
    <property type="entry name" value="ADF-H/Gelsolin-like_dom_sf"/>
</dbReference>
<comment type="subcellular location">
    <subcellularLocation>
        <location evidence="1">Cytoplasm</location>
        <location evidence="1">Cytoskeleton</location>
    </subcellularLocation>
</comment>
<evidence type="ECO:0000256" key="8">
    <source>
        <dbReference type="ARBA" id="ARBA00068121"/>
    </source>
</evidence>
<organism evidence="10 11">
    <name type="scientific">Patiria miniata</name>
    <name type="common">Bat star</name>
    <name type="synonym">Asterina miniata</name>
    <dbReference type="NCBI Taxonomy" id="46514"/>
    <lineage>
        <taxon>Eukaryota</taxon>
        <taxon>Metazoa</taxon>
        <taxon>Echinodermata</taxon>
        <taxon>Eleutherozoa</taxon>
        <taxon>Asterozoa</taxon>
        <taxon>Asteroidea</taxon>
        <taxon>Valvatacea</taxon>
        <taxon>Valvatida</taxon>
        <taxon>Asterinidae</taxon>
        <taxon>Patiria</taxon>
    </lineage>
</organism>
<feature type="domain" description="ADF-H" evidence="9">
    <location>
        <begin position="7"/>
        <end position="137"/>
    </location>
</feature>
<name>A0A914B2J0_PATMI</name>
<evidence type="ECO:0000313" key="10">
    <source>
        <dbReference type="EnsemblMetazoa" id="XP_038070128.1"/>
    </source>
</evidence>
<dbReference type="Proteomes" id="UP000887568">
    <property type="component" value="Unplaced"/>
</dbReference>
<dbReference type="Gene3D" id="3.40.20.10">
    <property type="entry name" value="Severin"/>
    <property type="match status" value="1"/>
</dbReference>
<dbReference type="SMART" id="SM00102">
    <property type="entry name" value="ADF"/>
    <property type="match status" value="1"/>
</dbReference>
<dbReference type="GeneID" id="119739315"/>
<dbReference type="PANTHER" id="PTHR10829">
    <property type="entry name" value="CORTACTIN AND DREBRIN"/>
    <property type="match status" value="1"/>
</dbReference>
<evidence type="ECO:0000256" key="1">
    <source>
        <dbReference type="ARBA" id="ARBA00004245"/>
    </source>
</evidence>
<protein>
    <recommendedName>
        <fullName evidence="8">Coactosin-like protein</fullName>
    </recommendedName>
</protein>
<accession>A0A914B2J0</accession>
<dbReference type="EnsemblMetazoa" id="XM_038214200.1">
    <property type="protein sequence ID" value="XP_038070128.1"/>
    <property type="gene ID" value="LOC119739315"/>
</dbReference>
<dbReference type="FunFam" id="3.40.20.10:FF:000018">
    <property type="entry name" value="Coactosin-like 1"/>
    <property type="match status" value="1"/>
</dbReference>
<dbReference type="InterPro" id="IPR002108">
    <property type="entry name" value="ADF-H"/>
</dbReference>
<keyword evidence="11" id="KW-1185">Reference proteome</keyword>
<dbReference type="OrthoDB" id="20822at2759"/>
<evidence type="ECO:0000259" key="9">
    <source>
        <dbReference type="PROSITE" id="PS51263"/>
    </source>
</evidence>
<evidence type="ECO:0000256" key="6">
    <source>
        <dbReference type="ARBA" id="ARBA00058385"/>
    </source>
</evidence>